<keyword evidence="3" id="KW-0813">Transport</keyword>
<evidence type="ECO:0000259" key="6">
    <source>
        <dbReference type="PROSITE" id="PS50893"/>
    </source>
</evidence>
<sequence length="553" mass="59385">MANLVDIRDLKVEVKTDSGRRMDIIRGVSLQVAEGEIVALIGESGSGKTTIALSLMGHTRAGCRISGGSVMLAGEDIGAMSERQRAKLRGTQVSYVPQSAAAAFNPAHTIMEQVIEVVRIHGLMPVDEAKKKAVALFRALSLPNPETIGDRYPHQVSGGQLQRLSAAMALIGGPKLVIFDEPTTALDVTTQIEVLRAFKSVMKSGGMAGVYVSHDLAVVAQIADRIVVLKGGEVLEEGETESLLTHPQHPYTRQLLAAFEPAAYVPPPVVDMPIKRPLLEVTDVVAGYGTPQANGLPLMVAVKSVRFSLDAGRNLGIIGESGCGKSTLARVIAGLLPPVSGSIIFDGKELAAHGRHRLREELRKMQIIFQFADTALNPAKSISDILGRPLTFYHGLKGAGREARINQLLDMVHLPQTVKHRRPSELSGGQKQRINLARALAAEPKLILCDEITSALDTVVAAAVVDLLKELQRELSLSYIFISHDLSTVRSICDEVMVMYKGENVEITDPSRLGGEGSHPYSRLLYASVPKLQVGWLDGLDADAEMAAALAGR</sequence>
<evidence type="ECO:0000256" key="1">
    <source>
        <dbReference type="ARBA" id="ARBA00004417"/>
    </source>
</evidence>
<feature type="domain" description="ABC transporter" evidence="6">
    <location>
        <begin position="7"/>
        <end position="256"/>
    </location>
</feature>
<dbReference type="PROSITE" id="PS50893">
    <property type="entry name" value="ABC_TRANSPORTER_2"/>
    <property type="match status" value="2"/>
</dbReference>
<accession>A0ABU0ICH7</accession>
<evidence type="ECO:0000256" key="3">
    <source>
        <dbReference type="ARBA" id="ARBA00022448"/>
    </source>
</evidence>
<reference evidence="7 8" key="1">
    <citation type="submission" date="2023-07" db="EMBL/GenBank/DDBJ databases">
        <title>Genomic Encyclopedia of Type Strains, Phase IV (KMG-IV): sequencing the most valuable type-strain genomes for metagenomic binning, comparative biology and taxonomic classification.</title>
        <authorList>
            <person name="Goeker M."/>
        </authorList>
    </citation>
    <scope>NUCLEOTIDE SEQUENCE [LARGE SCALE GENOMIC DNA]</scope>
    <source>
        <strain evidence="7 8">DSM 100301</strain>
    </source>
</reference>
<dbReference type="Proteomes" id="UP001235269">
    <property type="component" value="Unassembled WGS sequence"/>
</dbReference>
<comment type="subcellular location">
    <subcellularLocation>
        <location evidence="1">Cell inner membrane</location>
        <topology evidence="1">Peripheral membrane protein</topology>
    </subcellularLocation>
</comment>
<dbReference type="InterPro" id="IPR003439">
    <property type="entry name" value="ABC_transporter-like_ATP-bd"/>
</dbReference>
<dbReference type="NCBIfam" id="NF007739">
    <property type="entry name" value="PRK10419.1"/>
    <property type="match status" value="2"/>
</dbReference>
<comment type="similarity">
    <text evidence="2">Belongs to the ABC transporter superfamily.</text>
</comment>
<evidence type="ECO:0000256" key="5">
    <source>
        <dbReference type="ARBA" id="ARBA00022840"/>
    </source>
</evidence>
<comment type="caution">
    <text evidence="7">The sequence shown here is derived from an EMBL/GenBank/DDBJ whole genome shotgun (WGS) entry which is preliminary data.</text>
</comment>
<dbReference type="CDD" id="cd03257">
    <property type="entry name" value="ABC_NikE_OppD_transporters"/>
    <property type="match status" value="2"/>
</dbReference>
<dbReference type="RefSeq" id="WP_307157151.1">
    <property type="nucleotide sequence ID" value="NZ_JAUSWH010000003.1"/>
</dbReference>
<evidence type="ECO:0000256" key="4">
    <source>
        <dbReference type="ARBA" id="ARBA00022741"/>
    </source>
</evidence>
<name>A0ABU0ICH7_9HYPH</name>
<dbReference type="Pfam" id="PF00005">
    <property type="entry name" value="ABC_tran"/>
    <property type="match status" value="2"/>
</dbReference>
<dbReference type="SUPFAM" id="SSF52540">
    <property type="entry name" value="P-loop containing nucleoside triphosphate hydrolases"/>
    <property type="match status" value="2"/>
</dbReference>
<dbReference type="PROSITE" id="PS00211">
    <property type="entry name" value="ABC_TRANSPORTER_1"/>
    <property type="match status" value="1"/>
</dbReference>
<dbReference type="GO" id="GO:0005524">
    <property type="term" value="F:ATP binding"/>
    <property type="evidence" value="ECO:0007669"/>
    <property type="project" value="UniProtKB-KW"/>
</dbReference>
<evidence type="ECO:0000313" key="8">
    <source>
        <dbReference type="Proteomes" id="UP001235269"/>
    </source>
</evidence>
<protein>
    <submittedName>
        <fullName evidence="7">Peptide/nickel transport system ATP-binding protein</fullName>
    </submittedName>
</protein>
<dbReference type="InterPro" id="IPR013563">
    <property type="entry name" value="Oligopep_ABC_C"/>
</dbReference>
<dbReference type="InterPro" id="IPR003593">
    <property type="entry name" value="AAA+_ATPase"/>
</dbReference>
<gene>
    <name evidence="7" type="ORF">QO005_001274</name>
</gene>
<dbReference type="PANTHER" id="PTHR43776">
    <property type="entry name" value="TRANSPORT ATP-BINDING PROTEIN"/>
    <property type="match status" value="1"/>
</dbReference>
<keyword evidence="8" id="KW-1185">Reference proteome</keyword>
<organism evidence="7 8">
    <name type="scientific">Rhizobium paknamense</name>
    <dbReference type="NCBI Taxonomy" id="1206817"/>
    <lineage>
        <taxon>Bacteria</taxon>
        <taxon>Pseudomonadati</taxon>
        <taxon>Pseudomonadota</taxon>
        <taxon>Alphaproteobacteria</taxon>
        <taxon>Hyphomicrobiales</taxon>
        <taxon>Rhizobiaceae</taxon>
        <taxon>Rhizobium/Agrobacterium group</taxon>
        <taxon>Rhizobium</taxon>
    </lineage>
</organism>
<dbReference type="EMBL" id="JAUSWH010000003">
    <property type="protein sequence ID" value="MDQ0454944.1"/>
    <property type="molecule type" value="Genomic_DNA"/>
</dbReference>
<dbReference type="InterPro" id="IPR027417">
    <property type="entry name" value="P-loop_NTPase"/>
</dbReference>
<keyword evidence="5 7" id="KW-0067">ATP-binding</keyword>
<dbReference type="Pfam" id="PF08352">
    <property type="entry name" value="oligo_HPY"/>
    <property type="match status" value="2"/>
</dbReference>
<evidence type="ECO:0000256" key="2">
    <source>
        <dbReference type="ARBA" id="ARBA00005417"/>
    </source>
</evidence>
<dbReference type="SMART" id="SM00382">
    <property type="entry name" value="AAA"/>
    <property type="match status" value="2"/>
</dbReference>
<dbReference type="Gene3D" id="3.40.50.300">
    <property type="entry name" value="P-loop containing nucleotide triphosphate hydrolases"/>
    <property type="match status" value="2"/>
</dbReference>
<feature type="domain" description="ABC transporter" evidence="6">
    <location>
        <begin position="279"/>
        <end position="526"/>
    </location>
</feature>
<evidence type="ECO:0000313" key="7">
    <source>
        <dbReference type="EMBL" id="MDQ0454944.1"/>
    </source>
</evidence>
<keyword evidence="4" id="KW-0547">Nucleotide-binding</keyword>
<proteinExistence type="inferred from homology"/>
<dbReference type="InterPro" id="IPR017871">
    <property type="entry name" value="ABC_transporter-like_CS"/>
</dbReference>
<dbReference type="InterPro" id="IPR050319">
    <property type="entry name" value="ABC_transp_ATP-bind"/>
</dbReference>